<organism evidence="2 3">
    <name type="scientific">Pseudomonas petrae</name>
    <dbReference type="NCBI Taxonomy" id="2912190"/>
    <lineage>
        <taxon>Bacteria</taxon>
        <taxon>Pseudomonadati</taxon>
        <taxon>Pseudomonadota</taxon>
        <taxon>Gammaproteobacteria</taxon>
        <taxon>Pseudomonadales</taxon>
        <taxon>Pseudomonadaceae</taxon>
        <taxon>Pseudomonas</taxon>
    </lineage>
</organism>
<evidence type="ECO:0000259" key="1">
    <source>
        <dbReference type="Pfam" id="PF22557"/>
    </source>
</evidence>
<reference evidence="2" key="1">
    <citation type="submission" date="2022-01" db="EMBL/GenBank/DDBJ databases">
        <title>Pseudomonas sp. nov. isolated from Antarctic regolith.</title>
        <authorList>
            <person name="Novakova D."/>
            <person name="Sedlar K."/>
        </authorList>
    </citation>
    <scope>NUCLEOTIDE SEQUENCE</scope>
    <source>
        <strain evidence="2">P2647</strain>
    </source>
</reference>
<comment type="caution">
    <text evidence="2">The sequence shown here is derived from an EMBL/GenBank/DDBJ whole genome shotgun (WGS) entry which is preliminary data.</text>
</comment>
<dbReference type="EMBL" id="JAKJXH010000001">
    <property type="protein sequence ID" value="MCF7540631.1"/>
    <property type="molecule type" value="Genomic_DNA"/>
</dbReference>
<accession>A0ABS9I0F2</accession>
<proteinExistence type="predicted"/>
<gene>
    <name evidence="2" type="ORF">L4G47_00145</name>
</gene>
<protein>
    <recommendedName>
        <fullName evidence="1">Dual OB-containing domain-containing protein</fullName>
    </recommendedName>
</protein>
<dbReference type="Proteomes" id="UP001162905">
    <property type="component" value="Unassembled WGS sequence"/>
</dbReference>
<feature type="domain" description="Dual OB-containing" evidence="1">
    <location>
        <begin position="6"/>
        <end position="222"/>
    </location>
</feature>
<dbReference type="Pfam" id="PF22557">
    <property type="entry name" value="DuOB"/>
    <property type="match status" value="1"/>
</dbReference>
<evidence type="ECO:0000313" key="3">
    <source>
        <dbReference type="Proteomes" id="UP001162905"/>
    </source>
</evidence>
<name>A0ABS9I0F2_9PSED</name>
<evidence type="ECO:0000313" key="2">
    <source>
        <dbReference type="EMBL" id="MCF7540631.1"/>
    </source>
</evidence>
<dbReference type="RefSeq" id="WP_237249965.1">
    <property type="nucleotide sequence ID" value="NZ_JAKJXH010000001.1"/>
</dbReference>
<sequence length="223" mass="25289">MPYQYDIVCLANSWKHGGRCIAGKVYSGPYAGRWIRQVGRTAGQRQIQFPEMDYGQGQYASVRDIIRIEFSGREQGTFQGENMIISGARWTKVGKIQNSEIGNWLDQPDTLWENGSRSHYGLNDKIDRTMLQEPRTSLCLINPQNPRVRVGPEHNGDIKVRVLFEYNGVEHALTATDAQIQAEYRGRNHGTYELTNVRGMTISLGERLPAEIGDSYKLVAHVF</sequence>
<keyword evidence="3" id="KW-1185">Reference proteome</keyword>
<dbReference type="InterPro" id="IPR054335">
    <property type="entry name" value="DuOB_dom"/>
</dbReference>